<reference evidence="4 5" key="1">
    <citation type="journal article" date="2016" name="Front. Microbiol.">
        <title>Genomic Resource of Rice Seed Associated Bacteria.</title>
        <authorList>
            <person name="Midha S."/>
            <person name="Bansal K."/>
            <person name="Sharma S."/>
            <person name="Kumar N."/>
            <person name="Patil P.P."/>
            <person name="Chaudhry V."/>
            <person name="Patil P.B."/>
        </authorList>
    </citation>
    <scope>NUCLEOTIDE SEQUENCE [LARGE SCALE GENOMIC DNA]</scope>
    <source>
        <strain evidence="4 5">NS355</strain>
    </source>
</reference>
<dbReference type="Proteomes" id="UP000073923">
    <property type="component" value="Unassembled WGS sequence"/>
</dbReference>
<dbReference type="PATRIC" id="fig|172044.3.peg.1925"/>
<dbReference type="InterPro" id="IPR045569">
    <property type="entry name" value="Metalloprtase-TldD/E_C"/>
</dbReference>
<dbReference type="Pfam" id="PF01523">
    <property type="entry name" value="PmbA_TldD_1st"/>
    <property type="match status" value="1"/>
</dbReference>
<gene>
    <name evidence="4" type="ORF">NS355_09920</name>
</gene>
<dbReference type="InterPro" id="IPR036059">
    <property type="entry name" value="TldD/PmbA_sf"/>
</dbReference>
<dbReference type="RefSeq" id="WP_058745550.1">
    <property type="nucleotide sequence ID" value="NZ_LDTF01000048.1"/>
</dbReference>
<evidence type="ECO:0000259" key="2">
    <source>
        <dbReference type="Pfam" id="PF01523"/>
    </source>
</evidence>
<sequence length="449" mass="46932">MSTLLTHDEAALRDAAALAVELAVKRGATARASAQHEGRARIAVRGGDVETAERSGTQGLGLTVFHEGRRGAASTASFDRTSIERVVDEAMMIAAHVQPDPDAGLPPAAMLAFAGPSPELYADGPRDPDILLASATLMDRMASDVARTDPTLRVGESVAVATEGLWALATSDGFCRSARRSNDGRWSVMLAQDEGGSTSAFCQSQERRVEALTPPEQLVRAAAQRARTGLGARPVASRRCPVLFDPRTGVSLVSDLAGALTGMAQFRGMTFVREPLGKAVAAGHLDLIEDPFEPLGLASGGFDSEGMAGSTRHILRGGVVEGLFLSSFSSRKLGMASTGNADGFYNLRLTSSAPGGDFAAMLRMLGTGLVVTEFQGGKTDPATGNWTQAIRGLWVERGEVVHAVTDVTLAGQLPAMLNGIRAVGHDVERQGAIRTGSILVDDMQVGGKA</sequence>
<feature type="domain" description="Metalloprotease TldD/E C-terminal" evidence="3">
    <location>
        <begin position="238"/>
        <end position="447"/>
    </location>
</feature>
<protein>
    <recommendedName>
        <fullName evidence="6">Peptidase PmbA</fullName>
    </recommendedName>
</protein>
<dbReference type="GO" id="GO:0005829">
    <property type="term" value="C:cytosol"/>
    <property type="evidence" value="ECO:0007669"/>
    <property type="project" value="TreeGrafter"/>
</dbReference>
<evidence type="ECO:0000313" key="5">
    <source>
        <dbReference type="Proteomes" id="UP000073923"/>
    </source>
</evidence>
<dbReference type="InterPro" id="IPR047657">
    <property type="entry name" value="PmbA"/>
</dbReference>
<dbReference type="GO" id="GO:0006508">
    <property type="term" value="P:proteolysis"/>
    <property type="evidence" value="ECO:0007669"/>
    <property type="project" value="InterPro"/>
</dbReference>
<accession>A0A147IRR7</accession>
<proteinExistence type="inferred from homology"/>
<comment type="caution">
    <text evidence="4">The sequence shown here is derived from an EMBL/GenBank/DDBJ whole genome shotgun (WGS) entry which is preliminary data.</text>
</comment>
<dbReference type="InterPro" id="IPR002510">
    <property type="entry name" value="Metalloprtase-TldD/E_N"/>
</dbReference>
<evidence type="ECO:0000313" key="4">
    <source>
        <dbReference type="EMBL" id="KTT98153.1"/>
    </source>
</evidence>
<dbReference type="EMBL" id="LDTF01000048">
    <property type="protein sequence ID" value="KTT98153.1"/>
    <property type="molecule type" value="Genomic_DNA"/>
</dbReference>
<dbReference type="OrthoDB" id="9803618at2"/>
<dbReference type="Gene3D" id="3.30.2290.10">
    <property type="entry name" value="PmbA/TldD superfamily"/>
    <property type="match status" value="1"/>
</dbReference>
<evidence type="ECO:0000259" key="3">
    <source>
        <dbReference type="Pfam" id="PF19289"/>
    </source>
</evidence>
<organism evidence="4 5">
    <name type="scientific">Sphingomonas yabuuchiae</name>
    <dbReference type="NCBI Taxonomy" id="172044"/>
    <lineage>
        <taxon>Bacteria</taxon>
        <taxon>Pseudomonadati</taxon>
        <taxon>Pseudomonadota</taxon>
        <taxon>Alphaproteobacteria</taxon>
        <taxon>Sphingomonadales</taxon>
        <taxon>Sphingomonadaceae</taxon>
        <taxon>Sphingomonas</taxon>
    </lineage>
</organism>
<dbReference type="PANTHER" id="PTHR43421">
    <property type="entry name" value="METALLOPROTEASE PMBA"/>
    <property type="match status" value="1"/>
</dbReference>
<evidence type="ECO:0000256" key="1">
    <source>
        <dbReference type="ARBA" id="ARBA00005836"/>
    </source>
</evidence>
<dbReference type="GO" id="GO:0008237">
    <property type="term" value="F:metallopeptidase activity"/>
    <property type="evidence" value="ECO:0007669"/>
    <property type="project" value="InterPro"/>
</dbReference>
<dbReference type="AlphaFoldDB" id="A0A147IRR7"/>
<dbReference type="InterPro" id="IPR035068">
    <property type="entry name" value="TldD/PmbA_N"/>
</dbReference>
<name>A0A147IRR7_9SPHN</name>
<comment type="similarity">
    <text evidence="1">Belongs to the peptidase U62 family.</text>
</comment>
<dbReference type="Pfam" id="PF19289">
    <property type="entry name" value="PmbA_TldD_3rd"/>
    <property type="match status" value="1"/>
</dbReference>
<dbReference type="SUPFAM" id="SSF111283">
    <property type="entry name" value="Putative modulator of DNA gyrase, PmbA/TldD"/>
    <property type="match status" value="1"/>
</dbReference>
<feature type="domain" description="Metalloprotease TldD/E N-terminal" evidence="2">
    <location>
        <begin position="40"/>
        <end position="94"/>
    </location>
</feature>
<dbReference type="PANTHER" id="PTHR43421:SF1">
    <property type="entry name" value="METALLOPROTEASE PMBA"/>
    <property type="match status" value="1"/>
</dbReference>
<evidence type="ECO:0008006" key="6">
    <source>
        <dbReference type="Google" id="ProtNLM"/>
    </source>
</evidence>